<evidence type="ECO:0000256" key="1">
    <source>
        <dbReference type="SAM" id="Phobius"/>
    </source>
</evidence>
<dbReference type="EMBL" id="JAFEUM010000006">
    <property type="protein sequence ID" value="MBM7037713.1"/>
    <property type="molecule type" value="Genomic_DNA"/>
</dbReference>
<keyword evidence="1" id="KW-0812">Transmembrane</keyword>
<feature type="transmembrane region" description="Helical" evidence="1">
    <location>
        <begin position="434"/>
        <end position="455"/>
    </location>
</feature>
<name>A0ABS2HJM3_9VIBR</name>
<feature type="transmembrane region" description="Helical" evidence="1">
    <location>
        <begin position="39"/>
        <end position="61"/>
    </location>
</feature>
<sequence length="474" mass="54591">MGSFKLLLPLLLVEVYLVATILLALWGPVNWNFSNTTELLLLLMGYHIAFVIGYLAHFGKLGIKGEGEARNHTIFNALVDKYYWGIMLLAAIGSVISFKNVTMSNTLVWTDLWQGFKLGLFQPWEARFLYAEKLFSGEYKGNKILSASLVLFSIFKYLLVPLLVYRWPALSKSKKFVGVLIATIPLIGGIIMSLSAINFYYFFVIFICLLIILLSFDRKSSQEQDRGLSGLRNRKGILVSLVFIFLFSFWQFYAVKSGSSLYTITVESEKPATFDYLREYGVTFDRDVDEYYGVGYDFYEKVSIYIAQGYKGMSISLSEPFESTYGVGHSVFLQRVFEDDLGFDIRDRTYQRKITESWDENIFWHSAYSYFANDVSFYGVILVMLVLGYYFSYVVHLALKDNNFIAKALLPLFAIMFLYMPANNQVFSFLEYMSPFWVLTSVLLLFSNARMHALVRRLSFKYIDRISSNGIKLI</sequence>
<dbReference type="Proteomes" id="UP000809621">
    <property type="component" value="Unassembled WGS sequence"/>
</dbReference>
<organism evidence="2 3">
    <name type="scientific">Vibrio ulleungensis</name>
    <dbReference type="NCBI Taxonomy" id="2807619"/>
    <lineage>
        <taxon>Bacteria</taxon>
        <taxon>Pseudomonadati</taxon>
        <taxon>Pseudomonadota</taxon>
        <taxon>Gammaproteobacteria</taxon>
        <taxon>Vibrionales</taxon>
        <taxon>Vibrionaceae</taxon>
        <taxon>Vibrio</taxon>
    </lineage>
</organism>
<feature type="transmembrane region" description="Helical" evidence="1">
    <location>
        <begin position="82"/>
        <end position="101"/>
    </location>
</feature>
<feature type="transmembrane region" description="Helical" evidence="1">
    <location>
        <begin position="199"/>
        <end position="216"/>
    </location>
</feature>
<comment type="caution">
    <text evidence="2">The sequence shown here is derived from an EMBL/GenBank/DDBJ whole genome shotgun (WGS) entry which is preliminary data.</text>
</comment>
<evidence type="ECO:0000313" key="2">
    <source>
        <dbReference type="EMBL" id="MBM7037713.1"/>
    </source>
</evidence>
<proteinExistence type="predicted"/>
<keyword evidence="1" id="KW-1133">Transmembrane helix</keyword>
<feature type="transmembrane region" description="Helical" evidence="1">
    <location>
        <begin position="144"/>
        <end position="164"/>
    </location>
</feature>
<feature type="transmembrane region" description="Helical" evidence="1">
    <location>
        <begin position="236"/>
        <end position="253"/>
    </location>
</feature>
<keyword evidence="1" id="KW-0472">Membrane</keyword>
<evidence type="ECO:0000313" key="3">
    <source>
        <dbReference type="Proteomes" id="UP000809621"/>
    </source>
</evidence>
<accession>A0ABS2HJM3</accession>
<gene>
    <name evidence="2" type="ORF">JQC93_14990</name>
</gene>
<protein>
    <recommendedName>
        <fullName evidence="4">Oligosaccharide repeat unit polymerase</fullName>
    </recommendedName>
</protein>
<evidence type="ECO:0008006" key="4">
    <source>
        <dbReference type="Google" id="ProtNLM"/>
    </source>
</evidence>
<feature type="transmembrane region" description="Helical" evidence="1">
    <location>
        <begin position="7"/>
        <end position="27"/>
    </location>
</feature>
<feature type="transmembrane region" description="Helical" evidence="1">
    <location>
        <begin position="176"/>
        <end position="193"/>
    </location>
</feature>
<keyword evidence="3" id="KW-1185">Reference proteome</keyword>
<dbReference type="RefSeq" id="WP_205159221.1">
    <property type="nucleotide sequence ID" value="NZ_JAFEUM010000006.1"/>
</dbReference>
<feature type="transmembrane region" description="Helical" evidence="1">
    <location>
        <begin position="404"/>
        <end position="422"/>
    </location>
</feature>
<reference evidence="2 3" key="1">
    <citation type="submission" date="2021-02" db="EMBL/GenBank/DDBJ databases">
        <authorList>
            <person name="Park J.-S."/>
        </authorList>
    </citation>
    <scope>NUCLEOTIDE SEQUENCE [LARGE SCALE GENOMIC DNA]</scope>
    <source>
        <strain evidence="2 3">188UL20-2</strain>
    </source>
</reference>
<feature type="transmembrane region" description="Helical" evidence="1">
    <location>
        <begin position="375"/>
        <end position="392"/>
    </location>
</feature>